<evidence type="ECO:0000256" key="1">
    <source>
        <dbReference type="SAM" id="MobiDB-lite"/>
    </source>
</evidence>
<dbReference type="Proteomes" id="UP000028990">
    <property type="component" value="Unassembled WGS sequence"/>
</dbReference>
<protein>
    <submittedName>
        <fullName evidence="2">Uncharacterized protein</fullName>
    </submittedName>
</protein>
<organism evidence="2 3">
    <name type="scientific">Fukomys damarensis</name>
    <name type="common">Damaraland mole rat</name>
    <name type="synonym">Cryptomys damarensis</name>
    <dbReference type="NCBI Taxonomy" id="885580"/>
    <lineage>
        <taxon>Eukaryota</taxon>
        <taxon>Metazoa</taxon>
        <taxon>Chordata</taxon>
        <taxon>Craniata</taxon>
        <taxon>Vertebrata</taxon>
        <taxon>Euteleostomi</taxon>
        <taxon>Mammalia</taxon>
        <taxon>Eutheria</taxon>
        <taxon>Euarchontoglires</taxon>
        <taxon>Glires</taxon>
        <taxon>Rodentia</taxon>
        <taxon>Hystricomorpha</taxon>
        <taxon>Bathyergidae</taxon>
        <taxon>Fukomys</taxon>
    </lineage>
</organism>
<name>A0A091CQE3_FUKDA</name>
<evidence type="ECO:0000313" key="2">
    <source>
        <dbReference type="EMBL" id="KFO20327.1"/>
    </source>
</evidence>
<dbReference type="AlphaFoldDB" id="A0A091CQE3"/>
<accession>A0A091CQE3</accession>
<reference evidence="2 3" key="1">
    <citation type="submission" date="2013-11" db="EMBL/GenBank/DDBJ databases">
        <title>The Damaraland mole rat (Fukomys damarensis) genome and evolution of African mole rats.</title>
        <authorList>
            <person name="Gladyshev V.N."/>
            <person name="Fang X."/>
        </authorList>
    </citation>
    <scope>NUCLEOTIDE SEQUENCE [LARGE SCALE GENOMIC DNA]</scope>
    <source>
        <tissue evidence="2">Liver</tissue>
    </source>
</reference>
<evidence type="ECO:0000313" key="3">
    <source>
        <dbReference type="Proteomes" id="UP000028990"/>
    </source>
</evidence>
<dbReference type="EMBL" id="KN124795">
    <property type="protein sequence ID" value="KFO20327.1"/>
    <property type="molecule type" value="Genomic_DNA"/>
</dbReference>
<proteinExistence type="predicted"/>
<gene>
    <name evidence="2" type="ORF">H920_18272</name>
</gene>
<feature type="region of interest" description="Disordered" evidence="1">
    <location>
        <begin position="75"/>
        <end position="120"/>
    </location>
</feature>
<feature type="compositionally biased region" description="Basic and acidic residues" evidence="1">
    <location>
        <begin position="104"/>
        <end position="120"/>
    </location>
</feature>
<keyword evidence="3" id="KW-1185">Reference proteome</keyword>
<sequence>MNEDLFTVMFYITDTGLIKSQTLSQDGEFSFAPSSWLKVPSIPLMCSSSDEGLDFANKETQEDSGKLQDVTSLVVPGEVQEEDREEDLEKPPELGAATGGDQWPNKEEEQQEGRGRERDWAAAAGTHPVRCVLQVAAVAGGARFPAHSTPRCVCKEKRLPHPHVSQKPWGSPGTLKTILRESLSRTRFKTASPFSKRVWSCCIFTAFSMFVRKVLNLGVLSEEGQVNPRMWNFVITKRDLSR</sequence>